<dbReference type="Gene3D" id="1.20.120.1080">
    <property type="match status" value="1"/>
</dbReference>
<name>A0A2I1PAA0_9MICO</name>
<dbReference type="PROSITE" id="PS51192">
    <property type="entry name" value="HELICASE_ATP_BIND_1"/>
    <property type="match status" value="1"/>
</dbReference>
<evidence type="ECO:0000313" key="9">
    <source>
        <dbReference type="Proteomes" id="UP000234206"/>
    </source>
</evidence>
<sequence>MTPEQVEARRASVPELTWPDLPVVDRKDDLAAAIRDHQVVVVAGETGSGKTTQLPKICLELGRGVTGMIGHTQPRRIAARSVADRIAHELGVELEDPTGPVGYQVRFTDMTSPQTLVKVMTDGILLNQMQFDRQLRAYDTLIIDEAHERSLTIDFILGYLHQLLPQRPDLKVIITSATIDPQRFADHFADAVGGPVPVVEVSGRTYPVEVRYRPLSTLDASNPHALEDPEGYDESTYSEEEIDQVTGIAEAVQELWTEDVPADDPRPQDRDILVFCSGEREIRDAVDGLEGLKLPGTEIVPLYGRLSAAEQQRVFAPHTKRRVVLATNVAETSLTVPGIRYVVDTGTARISRYSQRLKVQRLPIEKISQASANQRAGRSGRVSAGICIRLYSQEDFEARPQFTDPEIQRTSLASVILQMAHLGLGDVQRFAFVDPPDSRLVTDGLRLLHELGAVTRQTASSGGVVRLTEEGRQLASIPADPRLARMLLEAHRRGALAEVLVIVAGLSIQDPRERPAEKRERADQLHARFKDENSDFVALLNLWAYVRERKGTLSGSAFRRLCHAEFLHYLRLREWVDVHHQLRSVVKGLGWADSSVGVESDRARQRDEGFAPVDPAKAEVVHRSLLPGLLSQVGLRDREARDYLGARGAHFSIQPGSGLFRTRPDWIVSAELVETTRLWARTNATVDPAWVEEAAAHLVKRQYSEPRWSSKRGSAVADERVTLLGIPLVAGRQVGLARVDPALARELFIRHALVEGDWHTGHAFWGHNKKVLAEIEQLEARSRRRDLLDDEALFGFYDERLPAEVVSGAHFDSWWKTARREDPALLDLSVEEVTGEDPTAVDLADFPATWQQGDLELPLTYQFEPGTEADGVTVHLTLSQLNRVRDEGFDWQVPGLREELAVALLRSLPKAVRRSFVPAPDHAAAALGDLRAELEGDERAAATQPVRGSGSFPAALARALTRRTGTPLDPADFDASTVPAHLRMTFRVVEDTAPGKTGTGGGPGKPGPKGSGPQRGGKGGPRRRGRGPKVLGEGTDLTALQAQLAGSLQQAVSGAAAGLTASGLTSWSIGELPDHFDDGAVQGWPALVDEGTTAGVQVFADPRQAAHEHALGLRRLVLAGFTPPWNRILRSVDNQTKLALGAAPHGSTQAVLDDALAAAVDSVIAERLATAGTVRDEAAFAELLATAKQQAAPRILEMVAAAGPVIAAVPAVQRAVEGMTAPRLAPLAADLTAQLKGLVHPGFLTEAGYAQVRHLPRYLRAMEVRATKAPTDLARDADRQAVVDTVERERRDLLAGLDAIERLRPDVRALRWMTEELRVSLFAQQLGTAHAVSEKRIYAAMDAVEVALEQSRGQRR</sequence>
<gene>
    <name evidence="8" type="primary">hrpA</name>
    <name evidence="8" type="ORF">CYJ76_07420</name>
</gene>
<dbReference type="EMBL" id="PKIZ01000012">
    <property type="protein sequence ID" value="PKZ41556.1"/>
    <property type="molecule type" value="Genomic_DNA"/>
</dbReference>
<dbReference type="InterPro" id="IPR027417">
    <property type="entry name" value="P-loop_NTPase"/>
</dbReference>
<dbReference type="GO" id="GO:0003724">
    <property type="term" value="F:RNA helicase activity"/>
    <property type="evidence" value="ECO:0007669"/>
    <property type="project" value="InterPro"/>
</dbReference>
<dbReference type="Pfam" id="PF00271">
    <property type="entry name" value="Helicase_C"/>
    <property type="match status" value="1"/>
</dbReference>
<feature type="domain" description="Helicase C-terminal" evidence="7">
    <location>
        <begin position="247"/>
        <end position="423"/>
    </location>
</feature>
<dbReference type="FunFam" id="1.20.120.1080:FF:000005">
    <property type="entry name" value="ATP-dependent helicase HrpA"/>
    <property type="match status" value="1"/>
</dbReference>
<dbReference type="PANTHER" id="PTHR18934">
    <property type="entry name" value="ATP-DEPENDENT RNA HELICASE"/>
    <property type="match status" value="1"/>
</dbReference>
<keyword evidence="1" id="KW-0547">Nucleotide-binding</keyword>
<dbReference type="CDD" id="cd18791">
    <property type="entry name" value="SF2_C_RHA"/>
    <property type="match status" value="1"/>
</dbReference>
<evidence type="ECO:0000313" key="8">
    <source>
        <dbReference type="EMBL" id="PKZ41556.1"/>
    </source>
</evidence>
<evidence type="ECO:0000256" key="3">
    <source>
        <dbReference type="ARBA" id="ARBA00022806"/>
    </source>
</evidence>
<organism evidence="8 9">
    <name type="scientific">Kytococcus schroeteri</name>
    <dbReference type="NCBI Taxonomy" id="138300"/>
    <lineage>
        <taxon>Bacteria</taxon>
        <taxon>Bacillati</taxon>
        <taxon>Actinomycetota</taxon>
        <taxon>Actinomycetes</taxon>
        <taxon>Micrococcales</taxon>
        <taxon>Kytococcaceae</taxon>
        <taxon>Kytococcus</taxon>
    </lineage>
</organism>
<dbReference type="GO" id="GO:0005524">
    <property type="term" value="F:ATP binding"/>
    <property type="evidence" value="ECO:0007669"/>
    <property type="project" value="UniProtKB-KW"/>
</dbReference>
<dbReference type="PROSITE" id="PS51194">
    <property type="entry name" value="HELICASE_CTER"/>
    <property type="match status" value="1"/>
</dbReference>
<dbReference type="GO" id="GO:0003723">
    <property type="term" value="F:RNA binding"/>
    <property type="evidence" value="ECO:0007669"/>
    <property type="project" value="TreeGrafter"/>
</dbReference>
<dbReference type="Pfam" id="PF11898">
    <property type="entry name" value="DUF3418"/>
    <property type="match status" value="1"/>
</dbReference>
<accession>A0A2I1PAA0</accession>
<proteinExistence type="predicted"/>
<evidence type="ECO:0000259" key="7">
    <source>
        <dbReference type="PROSITE" id="PS51194"/>
    </source>
</evidence>
<keyword evidence="9" id="KW-1185">Reference proteome</keyword>
<comment type="caution">
    <text evidence="8">The sequence shown here is derived from an EMBL/GenBank/DDBJ whole genome shotgun (WGS) entry which is preliminary data.</text>
</comment>
<dbReference type="InterPro" id="IPR024590">
    <property type="entry name" value="HrpA_C"/>
</dbReference>
<keyword evidence="2" id="KW-0378">Hydrolase</keyword>
<dbReference type="InterPro" id="IPR011545">
    <property type="entry name" value="DEAD/DEAH_box_helicase_dom"/>
</dbReference>
<dbReference type="SMART" id="SM00847">
    <property type="entry name" value="HA2"/>
    <property type="match status" value="1"/>
</dbReference>
<evidence type="ECO:0000259" key="6">
    <source>
        <dbReference type="PROSITE" id="PS51192"/>
    </source>
</evidence>
<evidence type="ECO:0000256" key="2">
    <source>
        <dbReference type="ARBA" id="ARBA00022801"/>
    </source>
</evidence>
<dbReference type="NCBIfam" id="TIGR01967">
    <property type="entry name" value="DEAH_box_HrpA"/>
    <property type="match status" value="1"/>
</dbReference>
<protein>
    <submittedName>
        <fullName evidence="8">ATP-dependent RNA helicase HrpA</fullName>
    </submittedName>
</protein>
<feature type="compositionally biased region" description="Gly residues" evidence="5">
    <location>
        <begin position="997"/>
        <end position="1019"/>
    </location>
</feature>
<dbReference type="OrthoDB" id="9805617at2"/>
<reference evidence="8 9" key="1">
    <citation type="submission" date="2017-12" db="EMBL/GenBank/DDBJ databases">
        <title>Phylogenetic diversity of female urinary microbiome.</title>
        <authorList>
            <person name="Thomas-White K."/>
            <person name="Wolfe A.J."/>
        </authorList>
    </citation>
    <scope>NUCLEOTIDE SEQUENCE [LARGE SCALE GENOMIC DNA]</scope>
    <source>
        <strain evidence="8 9">UMB1298</strain>
    </source>
</reference>
<dbReference type="SMART" id="SM00487">
    <property type="entry name" value="DEXDc"/>
    <property type="match status" value="1"/>
</dbReference>
<evidence type="ECO:0000256" key="4">
    <source>
        <dbReference type="ARBA" id="ARBA00022840"/>
    </source>
</evidence>
<dbReference type="InterPro" id="IPR010222">
    <property type="entry name" value="RNA_helicase_HrpA"/>
</dbReference>
<dbReference type="Gene3D" id="3.40.50.300">
    <property type="entry name" value="P-loop containing nucleotide triphosphate hydrolases"/>
    <property type="match status" value="2"/>
</dbReference>
<dbReference type="Pfam" id="PF07717">
    <property type="entry name" value="OB_NTP_bind"/>
    <property type="match status" value="1"/>
</dbReference>
<dbReference type="Pfam" id="PF00270">
    <property type="entry name" value="DEAD"/>
    <property type="match status" value="1"/>
</dbReference>
<keyword evidence="3 8" id="KW-0347">Helicase</keyword>
<dbReference type="GO" id="GO:0016787">
    <property type="term" value="F:hydrolase activity"/>
    <property type="evidence" value="ECO:0007669"/>
    <property type="project" value="UniProtKB-KW"/>
</dbReference>
<dbReference type="InterPro" id="IPR007502">
    <property type="entry name" value="Helicase-assoc_dom"/>
</dbReference>
<keyword evidence="4" id="KW-0067">ATP-binding</keyword>
<dbReference type="Pfam" id="PF21010">
    <property type="entry name" value="HA2_C"/>
    <property type="match status" value="1"/>
</dbReference>
<dbReference type="PANTHER" id="PTHR18934:SF99">
    <property type="entry name" value="ATP-DEPENDENT RNA HELICASE DHX37-RELATED"/>
    <property type="match status" value="1"/>
</dbReference>
<dbReference type="Proteomes" id="UP000234206">
    <property type="component" value="Unassembled WGS sequence"/>
</dbReference>
<dbReference type="RefSeq" id="WP_101849712.1">
    <property type="nucleotide sequence ID" value="NZ_PKIZ01000012.1"/>
</dbReference>
<dbReference type="SUPFAM" id="SSF52540">
    <property type="entry name" value="P-loop containing nucleoside triphosphate hydrolases"/>
    <property type="match status" value="1"/>
</dbReference>
<evidence type="ECO:0000256" key="5">
    <source>
        <dbReference type="SAM" id="MobiDB-lite"/>
    </source>
</evidence>
<dbReference type="InterPro" id="IPR011709">
    <property type="entry name" value="DEAD-box_helicase_OB_fold"/>
</dbReference>
<feature type="domain" description="Helicase ATP-binding" evidence="6">
    <location>
        <begin position="31"/>
        <end position="197"/>
    </location>
</feature>
<dbReference type="InterPro" id="IPR003593">
    <property type="entry name" value="AAA+_ATPase"/>
</dbReference>
<dbReference type="SMART" id="SM00490">
    <property type="entry name" value="HELICc"/>
    <property type="match status" value="1"/>
</dbReference>
<evidence type="ECO:0000256" key="1">
    <source>
        <dbReference type="ARBA" id="ARBA00022741"/>
    </source>
</evidence>
<dbReference type="InterPro" id="IPR001650">
    <property type="entry name" value="Helicase_C-like"/>
</dbReference>
<dbReference type="SMART" id="SM00382">
    <property type="entry name" value="AAA"/>
    <property type="match status" value="1"/>
</dbReference>
<feature type="region of interest" description="Disordered" evidence="5">
    <location>
        <begin position="991"/>
        <end position="1032"/>
    </location>
</feature>
<dbReference type="InterPro" id="IPR014001">
    <property type="entry name" value="Helicase_ATP-bd"/>
</dbReference>